<reference evidence="1" key="1">
    <citation type="submission" date="2019-12" db="EMBL/GenBank/DDBJ databases">
        <title>Genome sequencing and annotation of Brassica cretica.</title>
        <authorList>
            <person name="Studholme D.J."/>
            <person name="Sarris P.F."/>
        </authorList>
    </citation>
    <scope>NUCLEOTIDE SEQUENCE</scope>
    <source>
        <strain evidence="1">PFS-102/07</strain>
        <tissue evidence="1">Leaf</tissue>
    </source>
</reference>
<comment type="caution">
    <text evidence="1">The sequence shown here is derived from an EMBL/GenBank/DDBJ whole genome shotgun (WGS) entry which is preliminary data.</text>
</comment>
<proteinExistence type="predicted"/>
<gene>
    <name evidence="1" type="ORF">F2Q70_00024618</name>
</gene>
<evidence type="ECO:0000313" key="1">
    <source>
        <dbReference type="EMBL" id="KAF2604525.1"/>
    </source>
</evidence>
<name>A0A8S9LCD1_BRACR</name>
<protein>
    <submittedName>
        <fullName evidence="1">Uncharacterized protein</fullName>
    </submittedName>
</protein>
<accession>A0A8S9LCD1</accession>
<dbReference type="EMBL" id="QGKY02000094">
    <property type="protein sequence ID" value="KAF2604525.1"/>
    <property type="molecule type" value="Genomic_DNA"/>
</dbReference>
<dbReference type="AlphaFoldDB" id="A0A8S9LCD1"/>
<organism evidence="1">
    <name type="scientific">Brassica cretica</name>
    <name type="common">Mustard</name>
    <dbReference type="NCBI Taxonomy" id="69181"/>
    <lineage>
        <taxon>Eukaryota</taxon>
        <taxon>Viridiplantae</taxon>
        <taxon>Streptophyta</taxon>
        <taxon>Embryophyta</taxon>
        <taxon>Tracheophyta</taxon>
        <taxon>Spermatophyta</taxon>
        <taxon>Magnoliopsida</taxon>
        <taxon>eudicotyledons</taxon>
        <taxon>Gunneridae</taxon>
        <taxon>Pentapetalae</taxon>
        <taxon>rosids</taxon>
        <taxon>malvids</taxon>
        <taxon>Brassicales</taxon>
        <taxon>Brassicaceae</taxon>
        <taxon>Brassiceae</taxon>
        <taxon>Brassica</taxon>
    </lineage>
</organism>
<sequence>MEKGRKNGVQGQLSWARETRASIIGPERGDALFPGNGGSTAPVSPAFVPGKAVTLIALSFRRRLLRFVPELVPDLRFWVFYVQSTLDLKIVWIFWIDRR</sequence>